<comment type="cofactor">
    <cofactor evidence="11">
        <name>Ca(2+)</name>
        <dbReference type="ChEBI" id="CHEBI:29108"/>
    </cofactor>
    <text evidence="11">Can bind about 5 Ca(2+) ions per subunit.</text>
</comment>
<feature type="signal peptide" evidence="13">
    <location>
        <begin position="1"/>
        <end position="27"/>
    </location>
</feature>
<evidence type="ECO:0000256" key="13">
    <source>
        <dbReference type="SAM" id="SignalP"/>
    </source>
</evidence>
<evidence type="ECO:0000256" key="10">
    <source>
        <dbReference type="PIRSR" id="PIRSR621190-1"/>
    </source>
</evidence>
<feature type="binding site" evidence="11">
    <location>
        <position position="235"/>
    </location>
    <ligand>
        <name>Ca(2+)</name>
        <dbReference type="ChEBI" id="CHEBI:29108"/>
        <label>3</label>
    </ligand>
</feature>
<feature type="binding site" evidence="11">
    <location>
        <position position="217"/>
    </location>
    <ligand>
        <name>Ca(2+)</name>
        <dbReference type="ChEBI" id="CHEBI:29108"/>
        <label>2</label>
    </ligand>
</feature>
<dbReference type="EMBL" id="NKXS01000965">
    <property type="protein sequence ID" value="PIN21284.1"/>
    <property type="molecule type" value="Genomic_DNA"/>
</dbReference>
<sequence length="369" mass="40753">MKELTFAAVPLTLLLLVASINPPAASAHFFPNITSIPPSLIPNTTIWDAFNNLHGCQKGVKAKGLAKLKKYFQLFGYLNNSYDNFDDDFDEFLEFAVKTYQLNFNLNATGELDPSTLKHIVLPRCGNPDIVNGTSTMRSGKPSDGYSANSTIHTVEHYTFFPNRPRWPPGRTQLTYAFLPDNQLSDNVRSVFSRAFERWSEVTPLNFTETTSFDRADIRIGFFTGDHGDGEPFDGVLGTLAHAFSPPAGRFHLDGDENWVIDGDFLNSSPASAVDLESVAVHEIGHLLGLGHSSVEGAIMYPTISSGVRKVELANDDITGIQELYGANPNYNGSEPTLTPRDEWDMSGAPPRMDYSFLVGLFFLLLLFV</sequence>
<evidence type="ECO:0000256" key="2">
    <source>
        <dbReference type="ARBA" id="ARBA00022670"/>
    </source>
</evidence>
<feature type="active site" evidence="10">
    <location>
        <position position="283"/>
    </location>
</feature>
<feature type="binding site" description="in inhibited form" evidence="11">
    <location>
        <position position="125"/>
    </location>
    <ligand>
        <name>Zn(2+)</name>
        <dbReference type="ChEBI" id="CHEBI:29105"/>
        <label>2</label>
        <note>catalytic</note>
    </ligand>
</feature>
<feature type="binding site" evidence="11">
    <location>
        <position position="282"/>
    </location>
    <ligand>
        <name>Zn(2+)</name>
        <dbReference type="ChEBI" id="CHEBI:29105"/>
        <label>2</label>
        <note>catalytic</note>
    </ligand>
</feature>
<dbReference type="CDD" id="cd04278">
    <property type="entry name" value="ZnMc_MMP"/>
    <property type="match status" value="1"/>
</dbReference>
<evidence type="ECO:0000256" key="11">
    <source>
        <dbReference type="PIRSR" id="PIRSR621190-2"/>
    </source>
</evidence>
<dbReference type="PANTHER" id="PTHR10201:SF272">
    <property type="entry name" value="METALLOENDOPROTEINASE 5-MMP"/>
    <property type="match status" value="1"/>
</dbReference>
<keyword evidence="9" id="KW-0325">Glycoprotein</keyword>
<comment type="caution">
    <text evidence="15">The sequence shown here is derived from an EMBL/GenBank/DDBJ whole genome shotgun (WGS) entry which is preliminary data.</text>
</comment>
<feature type="binding site" evidence="11">
    <location>
        <position position="234"/>
    </location>
    <ligand>
        <name>Ca(2+)</name>
        <dbReference type="ChEBI" id="CHEBI:29108"/>
        <label>3</label>
    </ligand>
</feature>
<keyword evidence="8" id="KW-0865">Zymogen</keyword>
<feature type="binding site" evidence="11">
    <location>
        <position position="242"/>
    </location>
    <ligand>
        <name>Zn(2+)</name>
        <dbReference type="ChEBI" id="CHEBI:29105"/>
        <label>1</label>
    </ligand>
</feature>
<dbReference type="EC" id="3.4.24.7" evidence="15"/>
<keyword evidence="3 11" id="KW-0479">Metal-binding</keyword>
<feature type="binding site" evidence="11">
    <location>
        <position position="292"/>
    </location>
    <ligand>
        <name>Zn(2+)</name>
        <dbReference type="ChEBI" id="CHEBI:29105"/>
        <label>2</label>
        <note>catalytic</note>
    </ligand>
</feature>
<dbReference type="GO" id="GO:0006508">
    <property type="term" value="P:proteolysis"/>
    <property type="evidence" value="ECO:0007669"/>
    <property type="project" value="UniProtKB-KW"/>
</dbReference>
<dbReference type="AlphaFoldDB" id="A0A2G9HUU9"/>
<dbReference type="GO" id="GO:0004222">
    <property type="term" value="F:metalloendopeptidase activity"/>
    <property type="evidence" value="ECO:0007669"/>
    <property type="project" value="UniProtKB-EC"/>
</dbReference>
<accession>A0A2G9HUU9</accession>
<keyword evidence="2" id="KW-0645">Protease</keyword>
<dbReference type="PROSITE" id="PS00546">
    <property type="entry name" value="CYSTEINE_SWITCH"/>
    <property type="match status" value="1"/>
</dbReference>
<feature type="binding site" evidence="11">
    <location>
        <position position="229"/>
    </location>
    <ligand>
        <name>Zn(2+)</name>
        <dbReference type="ChEBI" id="CHEBI:29105"/>
        <label>1</label>
    </ligand>
</feature>
<feature type="binding site" evidence="11">
    <location>
        <position position="252"/>
    </location>
    <ligand>
        <name>Zn(2+)</name>
        <dbReference type="ChEBI" id="CHEBI:29105"/>
        <label>1</label>
    </ligand>
</feature>
<dbReference type="GO" id="GO:0031012">
    <property type="term" value="C:extracellular matrix"/>
    <property type="evidence" value="ECO:0007669"/>
    <property type="project" value="InterPro"/>
</dbReference>
<evidence type="ECO:0000256" key="12">
    <source>
        <dbReference type="PIRSR" id="PIRSR621190-5"/>
    </source>
</evidence>
<dbReference type="Proteomes" id="UP000231279">
    <property type="component" value="Unassembled WGS sequence"/>
</dbReference>
<keyword evidence="7" id="KW-0482">Metalloprotease</keyword>
<dbReference type="InterPro" id="IPR024079">
    <property type="entry name" value="MetalloPept_cat_dom_sf"/>
</dbReference>
<dbReference type="STRING" id="429701.A0A2G9HUU9"/>
<reference evidence="16" key="1">
    <citation type="journal article" date="2018" name="Gigascience">
        <title>Genome assembly of the Pink Ipe (Handroanthus impetiginosus, Bignoniaceae), a highly valued, ecologically keystone Neotropical timber forest tree.</title>
        <authorList>
            <person name="Silva-Junior O.B."/>
            <person name="Grattapaglia D."/>
            <person name="Novaes E."/>
            <person name="Collevatti R.G."/>
        </authorList>
    </citation>
    <scope>NUCLEOTIDE SEQUENCE [LARGE SCALE GENOMIC DNA]</scope>
    <source>
        <strain evidence="16">cv. UFG-1</strain>
    </source>
</reference>
<dbReference type="InterPro" id="IPR002477">
    <property type="entry name" value="Peptidoglycan-bd-like"/>
</dbReference>
<dbReference type="InterPro" id="IPR021158">
    <property type="entry name" value="Pept_M10A_Zn_BS"/>
</dbReference>
<evidence type="ECO:0000313" key="16">
    <source>
        <dbReference type="Proteomes" id="UP000231279"/>
    </source>
</evidence>
<evidence type="ECO:0000256" key="5">
    <source>
        <dbReference type="ARBA" id="ARBA00022801"/>
    </source>
</evidence>
<protein>
    <submittedName>
        <fullName evidence="15">Interstitial collagenase</fullName>
        <ecNumber evidence="15">3.4.24.7</ecNumber>
    </submittedName>
</protein>
<feature type="binding site" evidence="11">
    <location>
        <position position="257"/>
    </location>
    <ligand>
        <name>Ca(2+)</name>
        <dbReference type="ChEBI" id="CHEBI:29108"/>
        <label>1</label>
    </ligand>
</feature>
<dbReference type="Pfam" id="PF01471">
    <property type="entry name" value="PG_binding_1"/>
    <property type="match status" value="1"/>
</dbReference>
<dbReference type="SUPFAM" id="SSF47090">
    <property type="entry name" value="PGBD-like"/>
    <property type="match status" value="1"/>
</dbReference>
<feature type="binding site" evidence="11">
    <location>
        <position position="286"/>
    </location>
    <ligand>
        <name>Zn(2+)</name>
        <dbReference type="ChEBI" id="CHEBI:29105"/>
        <label>2</label>
        <note>catalytic</note>
    </ligand>
</feature>
<dbReference type="GO" id="GO:0008270">
    <property type="term" value="F:zinc ion binding"/>
    <property type="evidence" value="ECO:0007669"/>
    <property type="project" value="InterPro"/>
</dbReference>
<name>A0A2G9HUU9_9LAMI</name>
<evidence type="ECO:0000256" key="8">
    <source>
        <dbReference type="ARBA" id="ARBA00023145"/>
    </source>
</evidence>
<dbReference type="InterPro" id="IPR033739">
    <property type="entry name" value="M10A_MMP"/>
</dbReference>
<dbReference type="InterPro" id="IPR006026">
    <property type="entry name" value="Peptidase_Metallo"/>
</dbReference>
<keyword evidence="4 13" id="KW-0732">Signal</keyword>
<dbReference type="SUPFAM" id="SSF55486">
    <property type="entry name" value="Metalloproteases ('zincins'), catalytic domain"/>
    <property type="match status" value="1"/>
</dbReference>
<dbReference type="GO" id="GO:0030574">
    <property type="term" value="P:collagen catabolic process"/>
    <property type="evidence" value="ECO:0007669"/>
    <property type="project" value="TreeGrafter"/>
</dbReference>
<dbReference type="GO" id="GO:0030198">
    <property type="term" value="P:extracellular matrix organization"/>
    <property type="evidence" value="ECO:0007669"/>
    <property type="project" value="TreeGrafter"/>
</dbReference>
<evidence type="ECO:0000313" key="15">
    <source>
        <dbReference type="EMBL" id="PIN21284.1"/>
    </source>
</evidence>
<dbReference type="FunFam" id="3.40.390.10:FF:000018">
    <property type="entry name" value="Metalloendoproteinase 1"/>
    <property type="match status" value="1"/>
</dbReference>
<comment type="similarity">
    <text evidence="1">Belongs to the peptidase M10A family. Matrix metalloproteinases (MMPs) subfamily.</text>
</comment>
<feature type="binding site" evidence="11">
    <location>
        <position position="257"/>
    </location>
    <ligand>
        <name>Ca(2+)</name>
        <dbReference type="ChEBI" id="CHEBI:29108"/>
        <label>3</label>
    </ligand>
</feature>
<organism evidence="15 16">
    <name type="scientific">Handroanthus impetiginosus</name>
    <dbReference type="NCBI Taxonomy" id="429701"/>
    <lineage>
        <taxon>Eukaryota</taxon>
        <taxon>Viridiplantae</taxon>
        <taxon>Streptophyta</taxon>
        <taxon>Embryophyta</taxon>
        <taxon>Tracheophyta</taxon>
        <taxon>Spermatophyta</taxon>
        <taxon>Magnoliopsida</taxon>
        <taxon>eudicotyledons</taxon>
        <taxon>Gunneridae</taxon>
        <taxon>Pentapetalae</taxon>
        <taxon>asterids</taxon>
        <taxon>lamiids</taxon>
        <taxon>Lamiales</taxon>
        <taxon>Bignoniaceae</taxon>
        <taxon>Crescentiina</taxon>
        <taxon>Tabebuia alliance</taxon>
        <taxon>Handroanthus</taxon>
    </lineage>
</organism>
<feature type="binding site" evidence="11">
    <location>
        <position position="254"/>
    </location>
    <ligand>
        <name>Ca(2+)</name>
        <dbReference type="ChEBI" id="CHEBI:29108"/>
        <label>3</label>
    </ligand>
</feature>
<keyword evidence="11" id="KW-0106">Calcium</keyword>
<evidence type="ECO:0000256" key="6">
    <source>
        <dbReference type="ARBA" id="ARBA00022833"/>
    </source>
</evidence>
<feature type="binding site" evidence="11">
    <location>
        <position position="181"/>
    </location>
    <ligand>
        <name>Ca(2+)</name>
        <dbReference type="ChEBI" id="CHEBI:29108"/>
        <label>1</label>
    </ligand>
</feature>
<dbReference type="Pfam" id="PF00413">
    <property type="entry name" value="Peptidase_M10"/>
    <property type="match status" value="1"/>
</dbReference>
<comment type="cofactor">
    <cofactor evidence="11">
        <name>Zn(2+)</name>
        <dbReference type="ChEBI" id="CHEBI:29105"/>
    </cofactor>
    <text evidence="11">Binds 2 Zn(2+) ions per subunit.</text>
</comment>
<gene>
    <name evidence="15" type="ORF">CDL12_06019</name>
</gene>
<evidence type="ECO:0000256" key="7">
    <source>
        <dbReference type="ARBA" id="ARBA00023049"/>
    </source>
</evidence>
<evidence type="ECO:0000256" key="4">
    <source>
        <dbReference type="ARBA" id="ARBA00022729"/>
    </source>
</evidence>
<dbReference type="InterPro" id="IPR001818">
    <property type="entry name" value="Pept_M10_metallopeptidase"/>
</dbReference>
<evidence type="ECO:0000256" key="1">
    <source>
        <dbReference type="ARBA" id="ARBA00009614"/>
    </source>
</evidence>
<evidence type="ECO:0000256" key="3">
    <source>
        <dbReference type="ARBA" id="ARBA00022723"/>
    </source>
</evidence>
<keyword evidence="5 15" id="KW-0378">Hydrolase</keyword>
<feature type="short sequence motif" description="Cysteine switch" evidence="12">
    <location>
        <begin position="123"/>
        <end position="155"/>
    </location>
</feature>
<proteinExistence type="inferred from homology"/>
<feature type="domain" description="Peptidase metallopeptidase" evidence="14">
    <location>
        <begin position="163"/>
        <end position="327"/>
    </location>
</feature>
<keyword evidence="16" id="KW-1185">Reference proteome</keyword>
<feature type="binding site" evidence="11">
    <location>
        <position position="227"/>
    </location>
    <ligand>
        <name>Zn(2+)</name>
        <dbReference type="ChEBI" id="CHEBI:29105"/>
        <label>1</label>
    </ligand>
</feature>
<dbReference type="InterPro" id="IPR036365">
    <property type="entry name" value="PGBD-like_sf"/>
</dbReference>
<dbReference type="Gene3D" id="3.40.390.10">
    <property type="entry name" value="Collagenase (Catalytic Domain)"/>
    <property type="match status" value="1"/>
</dbReference>
<dbReference type="PRINTS" id="PR00138">
    <property type="entry name" value="MATRIXIN"/>
</dbReference>
<keyword evidence="6 11" id="KW-0862">Zinc</keyword>
<evidence type="ECO:0000256" key="9">
    <source>
        <dbReference type="ARBA" id="ARBA00023180"/>
    </source>
</evidence>
<feature type="binding site" evidence="11">
    <location>
        <position position="300"/>
    </location>
    <ligand>
        <name>Zn(2+)</name>
        <dbReference type="ChEBI" id="CHEBI:29105"/>
        <label>2</label>
        <note>catalytic</note>
    </ligand>
</feature>
<dbReference type="PANTHER" id="PTHR10201">
    <property type="entry name" value="MATRIX METALLOPROTEINASE"/>
    <property type="match status" value="1"/>
</dbReference>
<dbReference type="OrthoDB" id="406838at2759"/>
<dbReference type="InterPro" id="IPR021190">
    <property type="entry name" value="Pept_M10A"/>
</dbReference>
<dbReference type="SMART" id="SM00235">
    <property type="entry name" value="ZnMc"/>
    <property type="match status" value="1"/>
</dbReference>
<evidence type="ECO:0000259" key="14">
    <source>
        <dbReference type="SMART" id="SM00235"/>
    </source>
</evidence>
<feature type="chain" id="PRO_5013735478" evidence="13">
    <location>
        <begin position="28"/>
        <end position="369"/>
    </location>
</feature>